<reference evidence="9 10" key="1">
    <citation type="submission" date="2021-03" db="EMBL/GenBank/DDBJ databases">
        <title>Whole genome sequence of Metabacillus bambusae BG109.</title>
        <authorList>
            <person name="Jeong J.W."/>
        </authorList>
    </citation>
    <scope>NUCLEOTIDE SEQUENCE [LARGE SCALE GENOMIC DNA]</scope>
    <source>
        <strain evidence="9 10">BG109</strain>
    </source>
</reference>
<proteinExistence type="inferred from homology"/>
<comment type="similarity">
    <text evidence="7">Belongs to the binding-protein-dependent transport system permease family.</text>
</comment>
<dbReference type="PROSITE" id="PS50928">
    <property type="entry name" value="ABC_TM1"/>
    <property type="match status" value="1"/>
</dbReference>
<dbReference type="InterPro" id="IPR035906">
    <property type="entry name" value="MetI-like_sf"/>
</dbReference>
<evidence type="ECO:0000256" key="2">
    <source>
        <dbReference type="ARBA" id="ARBA00022448"/>
    </source>
</evidence>
<evidence type="ECO:0000256" key="1">
    <source>
        <dbReference type="ARBA" id="ARBA00004651"/>
    </source>
</evidence>
<keyword evidence="6 7" id="KW-0472">Membrane</keyword>
<comment type="subcellular location">
    <subcellularLocation>
        <location evidence="1 7">Cell membrane</location>
        <topology evidence="1 7">Multi-pass membrane protein</topology>
    </subcellularLocation>
</comment>
<feature type="transmembrane region" description="Helical" evidence="7">
    <location>
        <begin position="231"/>
        <end position="250"/>
    </location>
</feature>
<dbReference type="Proteomes" id="UP000663981">
    <property type="component" value="Unassembled WGS sequence"/>
</dbReference>
<dbReference type="PANTHER" id="PTHR43744:SF9">
    <property type="entry name" value="POLYGALACTURONAN_RHAMNOGALACTURONAN TRANSPORT SYSTEM PERMEASE PROTEIN YTCP"/>
    <property type="match status" value="1"/>
</dbReference>
<feature type="transmembrane region" description="Helical" evidence="7">
    <location>
        <begin position="76"/>
        <end position="96"/>
    </location>
</feature>
<dbReference type="SUPFAM" id="SSF161098">
    <property type="entry name" value="MetI-like"/>
    <property type="match status" value="1"/>
</dbReference>
<organism evidence="9 10">
    <name type="scientific">Metabacillus bambusae</name>
    <dbReference type="NCBI Taxonomy" id="2795218"/>
    <lineage>
        <taxon>Bacteria</taxon>
        <taxon>Bacillati</taxon>
        <taxon>Bacillota</taxon>
        <taxon>Bacilli</taxon>
        <taxon>Bacillales</taxon>
        <taxon>Bacillaceae</taxon>
        <taxon>Metabacillus</taxon>
    </lineage>
</organism>
<feature type="transmembrane region" description="Helical" evidence="7">
    <location>
        <begin position="108"/>
        <end position="125"/>
    </location>
</feature>
<evidence type="ECO:0000313" key="10">
    <source>
        <dbReference type="Proteomes" id="UP000663981"/>
    </source>
</evidence>
<evidence type="ECO:0000259" key="8">
    <source>
        <dbReference type="PROSITE" id="PS50928"/>
    </source>
</evidence>
<comment type="caution">
    <text evidence="9">The sequence shown here is derived from an EMBL/GenBank/DDBJ whole genome shotgun (WGS) entry which is preliminary data.</text>
</comment>
<feature type="transmembrane region" description="Helical" evidence="7">
    <location>
        <begin position="156"/>
        <end position="177"/>
    </location>
</feature>
<keyword evidence="5 7" id="KW-1133">Transmembrane helix</keyword>
<dbReference type="Gene3D" id="1.10.3720.10">
    <property type="entry name" value="MetI-like"/>
    <property type="match status" value="1"/>
</dbReference>
<dbReference type="EMBL" id="JAGDEL010000002">
    <property type="protein sequence ID" value="MBO1510623.1"/>
    <property type="molecule type" value="Genomic_DNA"/>
</dbReference>
<feature type="transmembrane region" description="Helical" evidence="7">
    <location>
        <begin position="40"/>
        <end position="64"/>
    </location>
</feature>
<dbReference type="InterPro" id="IPR000515">
    <property type="entry name" value="MetI-like"/>
</dbReference>
<evidence type="ECO:0000256" key="5">
    <source>
        <dbReference type="ARBA" id="ARBA00022989"/>
    </source>
</evidence>
<evidence type="ECO:0000256" key="7">
    <source>
        <dbReference type="RuleBase" id="RU363032"/>
    </source>
</evidence>
<name>A0ABS3MY59_9BACI</name>
<keyword evidence="4 7" id="KW-0812">Transmembrane</keyword>
<keyword evidence="3" id="KW-1003">Cell membrane</keyword>
<protein>
    <submittedName>
        <fullName evidence="9">Carbohydrate ABC transporter permease</fullName>
    </submittedName>
</protein>
<evidence type="ECO:0000313" key="9">
    <source>
        <dbReference type="EMBL" id="MBO1510623.1"/>
    </source>
</evidence>
<feature type="domain" description="ABC transmembrane type-1" evidence="8">
    <location>
        <begin position="41"/>
        <end position="235"/>
    </location>
</feature>
<dbReference type="CDD" id="cd06261">
    <property type="entry name" value="TM_PBP2"/>
    <property type="match status" value="1"/>
</dbReference>
<gene>
    <name evidence="9" type="ORF">I7822_02835</name>
</gene>
<dbReference type="Pfam" id="PF00528">
    <property type="entry name" value="BPD_transp_1"/>
    <property type="match status" value="1"/>
</dbReference>
<keyword evidence="10" id="KW-1185">Reference proteome</keyword>
<evidence type="ECO:0000256" key="4">
    <source>
        <dbReference type="ARBA" id="ARBA00022692"/>
    </source>
</evidence>
<evidence type="ECO:0000256" key="3">
    <source>
        <dbReference type="ARBA" id="ARBA00022475"/>
    </source>
</evidence>
<accession>A0ABS3MY59</accession>
<sequence length="264" mass="29600">MSSITDQKMLLKEGYTFFPSKLSLDAYEFLFANLSMIGNAYGITALVTIIGTTLGLALTSLIAYPLSRKDLPLRKYLAMFVFFTMLFNGGLVPTYLVYTQLLDIKDTIWALILPNFLMNAFYVFLMRTFFEQSIPFSLVESAYMDGAGEFKIFSKIILPLSTPVLATVGLFQALLYWNDWFNSLIYINNPDLYSVQFLLNKILLDIQFLSSSSLGSSAASEALSNIPTETVQMAMAFVGVLPIMIAYPFFQKYFVKGLTIGAVK</sequence>
<dbReference type="PANTHER" id="PTHR43744">
    <property type="entry name" value="ABC TRANSPORTER PERMEASE PROTEIN MG189-RELATED-RELATED"/>
    <property type="match status" value="1"/>
</dbReference>
<evidence type="ECO:0000256" key="6">
    <source>
        <dbReference type="ARBA" id="ARBA00023136"/>
    </source>
</evidence>
<keyword evidence="2 7" id="KW-0813">Transport</keyword>